<reference evidence="2" key="1">
    <citation type="submission" date="2016-07" db="EMBL/GenBank/DDBJ databases">
        <authorList>
            <person name="Bretaudeau A."/>
        </authorList>
    </citation>
    <scope>NUCLEOTIDE SEQUENCE</scope>
    <source>
        <strain evidence="2">Rice</strain>
        <tissue evidence="2">Whole body</tissue>
    </source>
</reference>
<name>A0A2H1WUU1_SPOFR</name>
<evidence type="ECO:0000313" key="2">
    <source>
        <dbReference type="EMBL" id="SOQ56831.1"/>
    </source>
</evidence>
<proteinExistence type="predicted"/>
<evidence type="ECO:0000256" key="1">
    <source>
        <dbReference type="SAM" id="MobiDB-lite"/>
    </source>
</evidence>
<protein>
    <submittedName>
        <fullName evidence="2">SFRICE_021874</fullName>
    </submittedName>
</protein>
<feature type="region of interest" description="Disordered" evidence="1">
    <location>
        <begin position="72"/>
        <end position="91"/>
    </location>
</feature>
<dbReference type="EMBL" id="ODYU01011223">
    <property type="protein sequence ID" value="SOQ56831.1"/>
    <property type="molecule type" value="Genomic_DNA"/>
</dbReference>
<organism evidence="2">
    <name type="scientific">Spodoptera frugiperda</name>
    <name type="common">Fall armyworm</name>
    <dbReference type="NCBI Taxonomy" id="7108"/>
    <lineage>
        <taxon>Eukaryota</taxon>
        <taxon>Metazoa</taxon>
        <taxon>Ecdysozoa</taxon>
        <taxon>Arthropoda</taxon>
        <taxon>Hexapoda</taxon>
        <taxon>Insecta</taxon>
        <taxon>Pterygota</taxon>
        <taxon>Neoptera</taxon>
        <taxon>Endopterygota</taxon>
        <taxon>Lepidoptera</taxon>
        <taxon>Glossata</taxon>
        <taxon>Ditrysia</taxon>
        <taxon>Noctuoidea</taxon>
        <taxon>Noctuidae</taxon>
        <taxon>Amphipyrinae</taxon>
        <taxon>Spodoptera</taxon>
    </lineage>
</organism>
<accession>A0A2H1WUU1</accession>
<sequence>MLRLTQDIGTSTILHGDNYWNCIQREIVEDKYKKCGLMNIIQHIDIYGSYKTSYHEQYRTKSGNNKQEYLVTSISSSPSSPTNGTPNVNNSSLKKVDSKLSRLSITTKVSGLYPGHDILSKRMTKSKLGGTNLPRLTQVLAGHGRFGRYLFRIRREETPRCRHCKDHPEDTVEHTVAACPAWAEHRRVLRDVIGDGDLSRPALVQATVRSEGE</sequence>
<dbReference type="AlphaFoldDB" id="A0A2H1WUU1"/>
<gene>
    <name evidence="2" type="ORF">SFRICE_021874</name>
</gene>